<evidence type="ECO:0000313" key="2">
    <source>
        <dbReference type="Proteomes" id="UP001139488"/>
    </source>
</evidence>
<name>A0A9X1WDQ1_9VIBR</name>
<dbReference type="SUPFAM" id="SSF103642">
    <property type="entry name" value="Sec-C motif"/>
    <property type="match status" value="1"/>
</dbReference>
<dbReference type="EMBL" id="JAJNNZ010000007">
    <property type="protein sequence ID" value="MCJ2377273.1"/>
    <property type="molecule type" value="Genomic_DNA"/>
</dbReference>
<dbReference type="RefSeq" id="WP_244357212.1">
    <property type="nucleotide sequence ID" value="NZ_JAJNNZ010000007.1"/>
</dbReference>
<organism evidence="1 2">
    <name type="scientific">Vibrio gelatinilyticus</name>
    <dbReference type="NCBI Taxonomy" id="2893468"/>
    <lineage>
        <taxon>Bacteria</taxon>
        <taxon>Pseudomonadati</taxon>
        <taxon>Pseudomonadota</taxon>
        <taxon>Gammaproteobacteria</taxon>
        <taxon>Vibrionales</taxon>
        <taxon>Vibrionaceae</taxon>
        <taxon>Vibrio</taxon>
    </lineage>
</organism>
<reference evidence="1" key="1">
    <citation type="submission" date="2021-11" db="EMBL/GenBank/DDBJ databases">
        <title>Vibrio ZSDE26 sp. nov. and Vibrio ZSDZ34 sp. nov., isolated from coastal seawater in Qingdao.</title>
        <authorList>
            <person name="Zhang P."/>
        </authorList>
    </citation>
    <scope>NUCLEOTIDE SEQUENCE</scope>
    <source>
        <strain evidence="1">ZSDZ34</strain>
    </source>
</reference>
<dbReference type="InterPro" id="IPR004027">
    <property type="entry name" value="SEC_C_motif"/>
</dbReference>
<dbReference type="Proteomes" id="UP001139488">
    <property type="component" value="Unassembled WGS sequence"/>
</dbReference>
<dbReference type="PANTHER" id="PTHR33747:SF1">
    <property type="entry name" value="ADENYLATE CYCLASE-ASSOCIATED CAP C-TERMINAL DOMAIN-CONTAINING PROTEIN"/>
    <property type="match status" value="1"/>
</dbReference>
<comment type="caution">
    <text evidence="1">The sequence shown here is derived from an EMBL/GenBank/DDBJ whole genome shotgun (WGS) entry which is preliminary data.</text>
</comment>
<accession>A0A9X1WDQ1</accession>
<dbReference type="PANTHER" id="PTHR33747">
    <property type="entry name" value="UPF0225 PROTEIN SCO1677"/>
    <property type="match status" value="1"/>
</dbReference>
<dbReference type="Gene3D" id="3.10.450.50">
    <property type="match status" value="1"/>
</dbReference>
<gene>
    <name evidence="1" type="ORF">LNL84_10580</name>
</gene>
<sequence>MTLIELPAGWQGESALFVEGAILAANFATKPTDPELWLETLQGPNAELKDAVTERIHSQYALLKANSFDLSEIASKRDKLADFSEGFMVVWPLIEEQWQDKPMSDGTLRMLQALLTTFMLAIDEEQTHVQMKEAGYESLPRLKDLLPQLNTMISEVAMAADELMVGHQSQSVNPYKEIGRNDPCPCGSGKKFKQCCAK</sequence>
<dbReference type="AlphaFoldDB" id="A0A9X1WDQ1"/>
<keyword evidence="2" id="KW-1185">Reference proteome</keyword>
<evidence type="ECO:0000313" key="1">
    <source>
        <dbReference type="EMBL" id="MCJ2377273.1"/>
    </source>
</evidence>
<dbReference type="Pfam" id="PF02810">
    <property type="entry name" value="SEC-C"/>
    <property type="match status" value="1"/>
</dbReference>
<proteinExistence type="predicted"/>
<protein>
    <submittedName>
        <fullName evidence="1">YecA family protein</fullName>
    </submittedName>
</protein>